<feature type="compositionally biased region" description="Polar residues" evidence="1">
    <location>
        <begin position="180"/>
        <end position="190"/>
    </location>
</feature>
<evidence type="ECO:0000313" key="3">
    <source>
        <dbReference type="Proteomes" id="UP000038010"/>
    </source>
</evidence>
<feature type="compositionally biased region" description="Low complexity" evidence="1">
    <location>
        <begin position="376"/>
        <end position="387"/>
    </location>
</feature>
<feature type="compositionally biased region" description="Low complexity" evidence="1">
    <location>
        <begin position="349"/>
        <end position="360"/>
    </location>
</feature>
<feature type="region of interest" description="Disordered" evidence="1">
    <location>
        <begin position="18"/>
        <end position="69"/>
    </location>
</feature>
<evidence type="ECO:0000313" key="2">
    <source>
        <dbReference type="EMBL" id="KPI41553.1"/>
    </source>
</evidence>
<feature type="compositionally biased region" description="Low complexity" evidence="1">
    <location>
        <begin position="234"/>
        <end position="244"/>
    </location>
</feature>
<proteinExistence type="predicted"/>
<feature type="region of interest" description="Disordered" evidence="1">
    <location>
        <begin position="177"/>
        <end position="595"/>
    </location>
</feature>
<feature type="compositionally biased region" description="Low complexity" evidence="1">
    <location>
        <begin position="516"/>
        <end position="527"/>
    </location>
</feature>
<feature type="compositionally biased region" description="Low complexity" evidence="1">
    <location>
        <begin position="572"/>
        <end position="585"/>
    </location>
</feature>
<feature type="compositionally biased region" description="Polar residues" evidence="1">
    <location>
        <begin position="586"/>
        <end position="595"/>
    </location>
</feature>
<dbReference type="RefSeq" id="XP_018001516.1">
    <property type="nucleotide sequence ID" value="XM_018149664.1"/>
</dbReference>
<gene>
    <name evidence="2" type="ORF">AB675_9153</name>
</gene>
<dbReference type="AlphaFoldDB" id="A0A0N1HBR3"/>
<dbReference type="GeneID" id="28741544"/>
<feature type="compositionally biased region" description="Basic and acidic residues" evidence="1">
    <location>
        <begin position="249"/>
        <end position="262"/>
    </location>
</feature>
<dbReference type="EMBL" id="LFJN01000009">
    <property type="protein sequence ID" value="KPI41553.1"/>
    <property type="molecule type" value="Genomic_DNA"/>
</dbReference>
<dbReference type="VEuPathDB" id="FungiDB:AB675_9153"/>
<feature type="compositionally biased region" description="Basic residues" evidence="1">
    <location>
        <begin position="471"/>
        <end position="492"/>
    </location>
</feature>
<protein>
    <submittedName>
        <fullName evidence="2">Uncharacterized protein</fullName>
    </submittedName>
</protein>
<feature type="compositionally biased region" description="Low complexity" evidence="1">
    <location>
        <begin position="319"/>
        <end position="339"/>
    </location>
</feature>
<evidence type="ECO:0000256" key="1">
    <source>
        <dbReference type="SAM" id="MobiDB-lite"/>
    </source>
</evidence>
<keyword evidence="3" id="KW-1185">Reference proteome</keyword>
<feature type="compositionally biased region" description="Basic and acidic residues" evidence="1">
    <location>
        <begin position="529"/>
        <end position="539"/>
    </location>
</feature>
<accession>A0A0N1HBR3</accession>
<feature type="region of interest" description="Disordered" evidence="1">
    <location>
        <begin position="79"/>
        <end position="98"/>
    </location>
</feature>
<name>A0A0N1HBR3_9EURO</name>
<feature type="compositionally biased region" description="Basic residues" evidence="1">
    <location>
        <begin position="404"/>
        <end position="413"/>
    </location>
</feature>
<reference evidence="2 3" key="1">
    <citation type="submission" date="2015-06" db="EMBL/GenBank/DDBJ databases">
        <title>Draft genome of the ant-associated black yeast Phialophora attae CBS 131958.</title>
        <authorList>
            <person name="Moreno L.F."/>
            <person name="Stielow B.J."/>
            <person name="de Hoog S."/>
            <person name="Vicente V.A."/>
            <person name="Weiss V.A."/>
            <person name="de Vries M."/>
            <person name="Cruz L.M."/>
            <person name="Souza E.M."/>
        </authorList>
    </citation>
    <scope>NUCLEOTIDE SEQUENCE [LARGE SCALE GENOMIC DNA]</scope>
    <source>
        <strain evidence="2 3">CBS 131958</strain>
    </source>
</reference>
<feature type="compositionally biased region" description="Polar residues" evidence="1">
    <location>
        <begin position="559"/>
        <end position="571"/>
    </location>
</feature>
<organism evidence="2 3">
    <name type="scientific">Cyphellophora attinorum</name>
    <dbReference type="NCBI Taxonomy" id="1664694"/>
    <lineage>
        <taxon>Eukaryota</taxon>
        <taxon>Fungi</taxon>
        <taxon>Dikarya</taxon>
        <taxon>Ascomycota</taxon>
        <taxon>Pezizomycotina</taxon>
        <taxon>Eurotiomycetes</taxon>
        <taxon>Chaetothyriomycetidae</taxon>
        <taxon>Chaetothyriales</taxon>
        <taxon>Cyphellophoraceae</taxon>
        <taxon>Cyphellophora</taxon>
    </lineage>
</organism>
<sequence length="595" mass="62840">MNDSGSSATVAPATAISSIRMVPDQSSASAAQQQQPDATSHLAAGGLMPPPSSSDLTPPSPSSVYQSASNYNNNIDTEVSSLSSEGEADAANAPHGRKSITITRTLDVESVSTTAGLTPTKSASMEPLSTYGGSVNHYFAGPATSNGHQRGIRSVNSVGSLLPSIPKMSAIDLSRPVELQQHQPMRSRPSTAAGVADAQQREPSPPPVPQSTVPKLPPFRQSKRWARTYMCGDPSPSSTSRPRSQGQPGHERVISEEDRPMTLREASFEQQRAIWKHAAAMPSDTQPPVPVLTPAEAGAAAFSQSREIVTLREAVSTAQPQQQIQPQQSPGEQGQQPSDSPRKPHDDTASIATSAAAQSQGLCRPLSLPSTWQLVRASRAGRSSSSSTGNVFRKLTLHRSTGTTKHHRQHKRKSSGDPRATIDNGGITVGGPATVGIRASTSRSSQLPRKRAMSDLRKRAAGVGGSTAVARRPRSPPQPHRRRTPSPFKRLRTPAVHNSVAASAPTDIPAVEESQRPSARPASPVPSLHDPEKAKRFSEECEEMLSNSNFEKDFISPSVPVSRSPTDASKQGTAAAAGGADGVTTNPQASQMGER</sequence>
<dbReference type="Proteomes" id="UP000038010">
    <property type="component" value="Unassembled WGS sequence"/>
</dbReference>
<comment type="caution">
    <text evidence="2">The sequence shown here is derived from an EMBL/GenBank/DDBJ whole genome shotgun (WGS) entry which is preliminary data.</text>
</comment>
<feature type="compositionally biased region" description="Low complexity" evidence="1">
    <location>
        <begin position="25"/>
        <end position="35"/>
    </location>
</feature>